<dbReference type="Proteomes" id="UP000658382">
    <property type="component" value="Unassembled WGS sequence"/>
</dbReference>
<proteinExistence type="predicted"/>
<dbReference type="EMBL" id="BMNQ01000002">
    <property type="protein sequence ID" value="GGJ83376.1"/>
    <property type="molecule type" value="Genomic_DNA"/>
</dbReference>
<keyword evidence="2" id="KW-1185">Reference proteome</keyword>
<protein>
    <submittedName>
        <fullName evidence="1">Sporulation protein YqfC</fullName>
    </submittedName>
</protein>
<organism evidence="1 2">
    <name type="scientific">Lentibacillus kapialis</name>
    <dbReference type="NCBI Taxonomy" id="340214"/>
    <lineage>
        <taxon>Bacteria</taxon>
        <taxon>Bacillati</taxon>
        <taxon>Bacillota</taxon>
        <taxon>Bacilli</taxon>
        <taxon>Bacillales</taxon>
        <taxon>Bacillaceae</taxon>
        <taxon>Lentibacillus</taxon>
    </lineage>
</organism>
<dbReference type="NCBIfam" id="TIGR02856">
    <property type="entry name" value="spore_yqfC"/>
    <property type="match status" value="1"/>
</dbReference>
<name>A0A917PLM4_9BACI</name>
<evidence type="ECO:0000313" key="2">
    <source>
        <dbReference type="Proteomes" id="UP000658382"/>
    </source>
</evidence>
<sequence length="101" mass="11803">MRKWQQQIRPWLSKYFSLPSDVMMELPRITMIGQLHIYIENHQGLTVYSDKELRLKSNKGYIQITGSQFVLKMMLPEEILLEGTIEEVKFITGGKTSTLNI</sequence>
<reference evidence="1" key="2">
    <citation type="submission" date="2020-09" db="EMBL/GenBank/DDBJ databases">
        <authorList>
            <person name="Sun Q."/>
            <person name="Ohkuma M."/>
        </authorList>
    </citation>
    <scope>NUCLEOTIDE SEQUENCE</scope>
    <source>
        <strain evidence="1">JCM 12580</strain>
    </source>
</reference>
<dbReference type="AlphaFoldDB" id="A0A917PLM4"/>
<dbReference type="Pfam" id="PF07873">
    <property type="entry name" value="YabP"/>
    <property type="match status" value="1"/>
</dbReference>
<dbReference type="InterPro" id="IPR022477">
    <property type="entry name" value="Spore_YqfC"/>
</dbReference>
<accession>A0A917PLM4</accession>
<dbReference type="RefSeq" id="WP_188631222.1">
    <property type="nucleotide sequence ID" value="NZ_BMNQ01000002.1"/>
</dbReference>
<comment type="caution">
    <text evidence="1">The sequence shown here is derived from an EMBL/GenBank/DDBJ whole genome shotgun (WGS) entry which is preliminary data.</text>
</comment>
<evidence type="ECO:0000313" key="1">
    <source>
        <dbReference type="EMBL" id="GGJ83376.1"/>
    </source>
</evidence>
<reference evidence="1" key="1">
    <citation type="journal article" date="2014" name="Int. J. Syst. Evol. Microbiol.">
        <title>Complete genome sequence of Corynebacterium casei LMG S-19264T (=DSM 44701T), isolated from a smear-ripened cheese.</title>
        <authorList>
            <consortium name="US DOE Joint Genome Institute (JGI-PGF)"/>
            <person name="Walter F."/>
            <person name="Albersmeier A."/>
            <person name="Kalinowski J."/>
            <person name="Ruckert C."/>
        </authorList>
    </citation>
    <scope>NUCLEOTIDE SEQUENCE</scope>
    <source>
        <strain evidence="1">JCM 12580</strain>
    </source>
</reference>
<dbReference type="InterPro" id="IPR022476">
    <property type="entry name" value="Spore_YabP/YqfC"/>
</dbReference>
<gene>
    <name evidence="1" type="ORF">GCM10007063_02340</name>
</gene>